<gene>
    <name evidence="2" type="ORF">BE17_19300</name>
</gene>
<evidence type="ECO:0000256" key="1">
    <source>
        <dbReference type="SAM" id="MobiDB-lite"/>
    </source>
</evidence>
<accession>A0A150R6U8</accession>
<proteinExistence type="predicted"/>
<feature type="region of interest" description="Disordered" evidence="1">
    <location>
        <begin position="1"/>
        <end position="26"/>
    </location>
</feature>
<dbReference type="AlphaFoldDB" id="A0A150R6U8"/>
<dbReference type="EMBL" id="JEMB01003063">
    <property type="protein sequence ID" value="KYF75999.1"/>
    <property type="molecule type" value="Genomic_DNA"/>
</dbReference>
<organism evidence="2 3">
    <name type="scientific">Sorangium cellulosum</name>
    <name type="common">Polyangium cellulosum</name>
    <dbReference type="NCBI Taxonomy" id="56"/>
    <lineage>
        <taxon>Bacteria</taxon>
        <taxon>Pseudomonadati</taxon>
        <taxon>Myxococcota</taxon>
        <taxon>Polyangia</taxon>
        <taxon>Polyangiales</taxon>
        <taxon>Polyangiaceae</taxon>
        <taxon>Sorangium</taxon>
    </lineage>
</organism>
<feature type="non-terminal residue" evidence="2">
    <location>
        <position position="211"/>
    </location>
</feature>
<evidence type="ECO:0000313" key="2">
    <source>
        <dbReference type="EMBL" id="KYF75999.1"/>
    </source>
</evidence>
<name>A0A150R6U8_SORCE</name>
<sequence>MSTGSGTGELQPTEGTASVIGTEQTDQTQIPIDSKLRFLDAKTSDPIIHVAVTGSTPPSGYAPKVEYWSRLDAVKADIMVLESIVFTNRPGTPGYPNEFTSWIAGGNVLATAQEASQQQWILGTYQLTAPINALYWAPDPDAPSTDRIGLLVECGAASELLNVVWYKMKQPTNGLIFQKVPSKLTFTKLPSTDPRAINPQTSWYHYHGTMR</sequence>
<comment type="caution">
    <text evidence="2">The sequence shown here is derived from an EMBL/GenBank/DDBJ whole genome shotgun (WGS) entry which is preliminary data.</text>
</comment>
<protein>
    <submittedName>
        <fullName evidence="2">Uncharacterized protein</fullName>
    </submittedName>
</protein>
<reference evidence="2 3" key="1">
    <citation type="submission" date="2014-02" db="EMBL/GenBank/DDBJ databases">
        <title>The small core and large imbalanced accessory genome model reveals a collaborative survival strategy of Sorangium cellulosum strains in nature.</title>
        <authorList>
            <person name="Han K."/>
            <person name="Peng R."/>
            <person name="Blom J."/>
            <person name="Li Y.-Z."/>
        </authorList>
    </citation>
    <scope>NUCLEOTIDE SEQUENCE [LARGE SCALE GENOMIC DNA]</scope>
    <source>
        <strain evidence="2 3">So0011-07</strain>
    </source>
</reference>
<evidence type="ECO:0000313" key="3">
    <source>
        <dbReference type="Proteomes" id="UP000075635"/>
    </source>
</evidence>
<dbReference type="Proteomes" id="UP000075635">
    <property type="component" value="Unassembled WGS sequence"/>
</dbReference>